<dbReference type="InterPro" id="IPR002104">
    <property type="entry name" value="Integrase_catalytic"/>
</dbReference>
<dbReference type="Gene3D" id="1.10.150.130">
    <property type="match status" value="1"/>
</dbReference>
<keyword evidence="4" id="KW-0233">DNA recombination</keyword>
<dbReference type="Proteomes" id="UP000192917">
    <property type="component" value="Unassembled WGS sequence"/>
</dbReference>
<evidence type="ECO:0000259" key="6">
    <source>
        <dbReference type="PROSITE" id="PS51898"/>
    </source>
</evidence>
<dbReference type="SUPFAM" id="SSF56349">
    <property type="entry name" value="DNA breaking-rejoining enzymes"/>
    <property type="match status" value="1"/>
</dbReference>
<dbReference type="PANTHER" id="PTHR30349:SF41">
    <property type="entry name" value="INTEGRASE_RECOMBINASE PROTEIN MJ0367-RELATED"/>
    <property type="match status" value="1"/>
</dbReference>
<dbReference type="AlphaFoldDB" id="A0A1Y6CRI0"/>
<dbReference type="Pfam" id="PF00589">
    <property type="entry name" value="Phage_integrase"/>
    <property type="match status" value="1"/>
</dbReference>
<organism evidence="8 9">
    <name type="scientific">Tistlia consotensis USBA 355</name>
    <dbReference type="NCBI Taxonomy" id="560819"/>
    <lineage>
        <taxon>Bacteria</taxon>
        <taxon>Pseudomonadati</taxon>
        <taxon>Pseudomonadota</taxon>
        <taxon>Alphaproteobacteria</taxon>
        <taxon>Rhodospirillales</taxon>
        <taxon>Rhodovibrionaceae</taxon>
        <taxon>Tistlia</taxon>
    </lineage>
</organism>
<comment type="similarity">
    <text evidence="1">Belongs to the 'phage' integrase family.</text>
</comment>
<evidence type="ECO:0000313" key="8">
    <source>
        <dbReference type="EMBL" id="SMF85985.1"/>
    </source>
</evidence>
<proteinExistence type="inferred from homology"/>
<dbReference type="EMBL" id="FWZX01000077">
    <property type="protein sequence ID" value="SMF85985.1"/>
    <property type="molecule type" value="Genomic_DNA"/>
</dbReference>
<keyword evidence="2" id="KW-0229">DNA integration</keyword>
<dbReference type="PANTHER" id="PTHR30349">
    <property type="entry name" value="PHAGE INTEGRASE-RELATED"/>
    <property type="match status" value="1"/>
</dbReference>
<evidence type="ECO:0000313" key="9">
    <source>
        <dbReference type="Proteomes" id="UP000192917"/>
    </source>
</evidence>
<accession>A0A1Y6CRI0</accession>
<dbReference type="PROSITE" id="PS51900">
    <property type="entry name" value="CB"/>
    <property type="match status" value="1"/>
</dbReference>
<dbReference type="InterPro" id="IPR044068">
    <property type="entry name" value="CB"/>
</dbReference>
<evidence type="ECO:0000256" key="2">
    <source>
        <dbReference type="ARBA" id="ARBA00022908"/>
    </source>
</evidence>
<evidence type="ECO:0000256" key="1">
    <source>
        <dbReference type="ARBA" id="ARBA00008857"/>
    </source>
</evidence>
<dbReference type="Gene3D" id="1.10.443.10">
    <property type="entry name" value="Intergrase catalytic core"/>
    <property type="match status" value="1"/>
</dbReference>
<gene>
    <name evidence="8" type="ORF">SAMN05428998_1771</name>
</gene>
<dbReference type="STRING" id="560819.SAMN05428998_1771"/>
<dbReference type="InterPro" id="IPR010998">
    <property type="entry name" value="Integrase_recombinase_N"/>
</dbReference>
<evidence type="ECO:0000259" key="7">
    <source>
        <dbReference type="PROSITE" id="PS51900"/>
    </source>
</evidence>
<reference evidence="8 9" key="1">
    <citation type="submission" date="2017-04" db="EMBL/GenBank/DDBJ databases">
        <authorList>
            <person name="Afonso C.L."/>
            <person name="Miller P.J."/>
            <person name="Scott M.A."/>
            <person name="Spackman E."/>
            <person name="Goraichik I."/>
            <person name="Dimitrov K.M."/>
            <person name="Suarez D.L."/>
            <person name="Swayne D.E."/>
        </authorList>
    </citation>
    <scope>NUCLEOTIDE SEQUENCE [LARGE SCALE GENOMIC DNA]</scope>
    <source>
        <strain evidence="8 9">USBA 355</strain>
    </source>
</reference>
<dbReference type="Pfam" id="PF20172">
    <property type="entry name" value="DUF6538"/>
    <property type="match status" value="1"/>
</dbReference>
<dbReference type="InterPro" id="IPR013762">
    <property type="entry name" value="Integrase-like_cat_sf"/>
</dbReference>
<evidence type="ECO:0000256" key="5">
    <source>
        <dbReference type="PROSITE-ProRule" id="PRU01248"/>
    </source>
</evidence>
<dbReference type="InterPro" id="IPR011010">
    <property type="entry name" value="DNA_brk_join_enz"/>
</dbReference>
<evidence type="ECO:0000256" key="3">
    <source>
        <dbReference type="ARBA" id="ARBA00023125"/>
    </source>
</evidence>
<keyword evidence="3 5" id="KW-0238">DNA-binding</keyword>
<dbReference type="InterPro" id="IPR050090">
    <property type="entry name" value="Tyrosine_recombinase_XerCD"/>
</dbReference>
<dbReference type="GO" id="GO:0003677">
    <property type="term" value="F:DNA binding"/>
    <property type="evidence" value="ECO:0007669"/>
    <property type="project" value="UniProtKB-UniRule"/>
</dbReference>
<dbReference type="PROSITE" id="PS51898">
    <property type="entry name" value="TYR_RECOMBINASE"/>
    <property type="match status" value="1"/>
</dbReference>
<feature type="domain" description="Tyr recombinase" evidence="6">
    <location>
        <begin position="228"/>
        <end position="404"/>
    </location>
</feature>
<evidence type="ECO:0000256" key="4">
    <source>
        <dbReference type="ARBA" id="ARBA00023172"/>
    </source>
</evidence>
<name>A0A1Y6CRI0_9PROT</name>
<sequence>MRHAFGGKARFTQSLGTEDYREAKRRAGYWDAKWRGEIDQARHGSSDPLERDARYFREALRHAPEEERELILDQVDARYQSIVERGIRREGLEADWKDDRIYDLPEFEQAERFASIAVGTALPFTEHLDDYGASLHGKEQKTIDQRKARIQKFAEDFPKVQDVTRKKVQKWVNDQAAEGRSPKTIQGYVSDVRSYWNYLISIEAVPEESAPFDKLSLPRASSKGRADDRRAPYTPKDAVRVYRAALAEGDALLADLILLGMHTGARIEELCSLKVEHAKDFIDIRDAKTGAGVRQVPIHPAVKDMLERRRKESSDGYVFSGLKANKYGDRSNTMSARFSRLKTDLGFGPSHVFHSFRNTLATMMENAGVLEGIAADTVGHKKQTMTYGLYSGGASLEVKQKALELVQYPWSAEGG</sequence>
<feature type="domain" description="Core-binding (CB)" evidence="7">
    <location>
        <begin position="122"/>
        <end position="200"/>
    </location>
</feature>
<dbReference type="GO" id="GO:0015074">
    <property type="term" value="P:DNA integration"/>
    <property type="evidence" value="ECO:0007669"/>
    <property type="project" value="UniProtKB-KW"/>
</dbReference>
<dbReference type="GO" id="GO:0006310">
    <property type="term" value="P:DNA recombination"/>
    <property type="evidence" value="ECO:0007669"/>
    <property type="project" value="UniProtKB-KW"/>
</dbReference>
<protein>
    <submittedName>
        <fullName evidence="8">Site-specific recombinase XerC</fullName>
    </submittedName>
</protein>
<dbReference type="InterPro" id="IPR046668">
    <property type="entry name" value="DUF6538"/>
</dbReference>
<keyword evidence="9" id="KW-1185">Reference proteome</keyword>